<evidence type="ECO:0000313" key="3">
    <source>
        <dbReference type="Proteomes" id="UP000197619"/>
    </source>
</evidence>
<feature type="signal peptide" evidence="1">
    <location>
        <begin position="1"/>
        <end position="20"/>
    </location>
</feature>
<protein>
    <submittedName>
        <fullName evidence="2">Uncharacterized protein</fullName>
    </submittedName>
</protein>
<evidence type="ECO:0000313" key="2">
    <source>
        <dbReference type="EMBL" id="OWK63586.1"/>
    </source>
</evidence>
<name>A0A218VCF6_9PASE</name>
<reference evidence="2 3" key="1">
    <citation type="submission" date="2017-05" db="EMBL/GenBank/DDBJ databases">
        <title>Genome of assembly of the Bengalese finch, Lonchura striata domestica.</title>
        <authorList>
            <person name="Colquitt B.M."/>
            <person name="Brainard M.S."/>
        </authorList>
    </citation>
    <scope>NUCLEOTIDE SEQUENCE [LARGE SCALE GENOMIC DNA]</scope>
    <source>
        <strain evidence="2">White83orange57</strain>
    </source>
</reference>
<gene>
    <name evidence="2" type="ORF">RLOC_00009823</name>
</gene>
<proteinExistence type="predicted"/>
<feature type="chain" id="PRO_5011967848" evidence="1">
    <location>
        <begin position="21"/>
        <end position="138"/>
    </location>
</feature>
<dbReference type="AlphaFoldDB" id="A0A218VCF6"/>
<accession>A0A218VCF6</accession>
<sequence length="138" mass="15769">MGSSCPSLLICSSPLLQLFATLLHRQENKHLGLMGFLPRDIQIAVRRAAQKEQATRAGVLYFQCPICRDEEAFVVEMFMLGIRIPFSLGFSFTHALEKYGRKSRDNLYLREGMAAETHQLFLSPSDCQHGRMMMTLWI</sequence>
<organism evidence="2 3">
    <name type="scientific">Lonchura striata</name>
    <name type="common">white-rumped munia</name>
    <dbReference type="NCBI Taxonomy" id="40157"/>
    <lineage>
        <taxon>Eukaryota</taxon>
        <taxon>Metazoa</taxon>
        <taxon>Chordata</taxon>
        <taxon>Craniata</taxon>
        <taxon>Vertebrata</taxon>
        <taxon>Euteleostomi</taxon>
        <taxon>Archelosauria</taxon>
        <taxon>Archosauria</taxon>
        <taxon>Dinosauria</taxon>
        <taxon>Saurischia</taxon>
        <taxon>Theropoda</taxon>
        <taxon>Coelurosauria</taxon>
        <taxon>Aves</taxon>
        <taxon>Neognathae</taxon>
        <taxon>Neoaves</taxon>
        <taxon>Telluraves</taxon>
        <taxon>Australaves</taxon>
        <taxon>Passeriformes</taxon>
        <taxon>Passeroidea</taxon>
        <taxon>Estrildidae</taxon>
        <taxon>Estrildinae</taxon>
        <taxon>Lonchura</taxon>
    </lineage>
</organism>
<evidence type="ECO:0000256" key="1">
    <source>
        <dbReference type="SAM" id="SignalP"/>
    </source>
</evidence>
<keyword evidence="3" id="KW-1185">Reference proteome</keyword>
<comment type="caution">
    <text evidence="2">The sequence shown here is derived from an EMBL/GenBank/DDBJ whole genome shotgun (WGS) entry which is preliminary data.</text>
</comment>
<dbReference type="Proteomes" id="UP000197619">
    <property type="component" value="Unassembled WGS sequence"/>
</dbReference>
<keyword evidence="1" id="KW-0732">Signal</keyword>
<dbReference type="EMBL" id="MUZQ01000011">
    <property type="protein sequence ID" value="OWK63586.1"/>
    <property type="molecule type" value="Genomic_DNA"/>
</dbReference>